<feature type="chain" id="PRO_5014929162" description="Outer membrane protein beta-barrel domain-containing protein" evidence="1">
    <location>
        <begin position="20"/>
        <end position="215"/>
    </location>
</feature>
<keyword evidence="1" id="KW-0732">Signal</keyword>
<proteinExistence type="predicted"/>
<evidence type="ECO:0000313" key="2">
    <source>
        <dbReference type="EMBL" id="PJR03216.1"/>
    </source>
</evidence>
<keyword evidence="3" id="KW-1185">Reference proteome</keyword>
<dbReference type="OrthoDB" id="1244564at2"/>
<sequence length="215" mass="24685">MVKKLLVLIGILFSTVSFAQSTQDYLSIGLSFKSVPFQSDRLPALMLESHYYVTDRWATGGNLAYTRQKYGHAFGLDARRTYFYYFSMNWSNRFGLLQTSKLHIDANLDMGIIVATLRDRENYEWVDSEYYNGYYYVSTQSKVYDKLNRDAYFAAYPNIGMSYKLFDLSKEEDLALHFTANAGYQLAVGGGDFTSPQDFNGFTWLLGFKIIGPTK</sequence>
<dbReference type="Proteomes" id="UP000231960">
    <property type="component" value="Unassembled WGS sequence"/>
</dbReference>
<evidence type="ECO:0000313" key="3">
    <source>
        <dbReference type="Proteomes" id="UP000231960"/>
    </source>
</evidence>
<reference evidence="2 3" key="1">
    <citation type="submission" date="2017-06" db="EMBL/GenBank/DDBJ databases">
        <title>Description of Avrilella dinanensis gen. nov. sp. nov.</title>
        <authorList>
            <person name="Leyer C."/>
            <person name="Sassi M."/>
            <person name="Minet J."/>
            <person name="Kayal S."/>
            <person name="Cattoir V."/>
        </authorList>
    </citation>
    <scope>NUCLEOTIDE SEQUENCE [LARGE SCALE GENOMIC DNA]</scope>
    <source>
        <strain evidence="2 3">UR159</strain>
    </source>
</reference>
<organism evidence="2 3">
    <name type="scientific">Avrilella dinanensis</name>
    <dbReference type="NCBI Taxonomy" id="2008672"/>
    <lineage>
        <taxon>Bacteria</taxon>
        <taxon>Pseudomonadati</taxon>
        <taxon>Bacteroidota</taxon>
        <taxon>Flavobacteriia</taxon>
        <taxon>Flavobacteriales</taxon>
        <taxon>Flavobacteriaceae</taxon>
        <taxon>Avrilella</taxon>
    </lineage>
</organism>
<name>A0A2M9R2X3_9FLAO</name>
<evidence type="ECO:0008006" key="4">
    <source>
        <dbReference type="Google" id="ProtNLM"/>
    </source>
</evidence>
<evidence type="ECO:0000256" key="1">
    <source>
        <dbReference type="SAM" id="SignalP"/>
    </source>
</evidence>
<feature type="signal peptide" evidence="1">
    <location>
        <begin position="1"/>
        <end position="19"/>
    </location>
</feature>
<dbReference type="EMBL" id="NIPO01000001">
    <property type="protein sequence ID" value="PJR03216.1"/>
    <property type="molecule type" value="Genomic_DNA"/>
</dbReference>
<dbReference type="AlphaFoldDB" id="A0A2M9R2X3"/>
<dbReference type="RefSeq" id="WP_100676785.1">
    <property type="nucleotide sequence ID" value="NZ_NIPO01000001.1"/>
</dbReference>
<gene>
    <name evidence="2" type="ORF">CDL10_00905</name>
</gene>
<comment type="caution">
    <text evidence="2">The sequence shown here is derived from an EMBL/GenBank/DDBJ whole genome shotgun (WGS) entry which is preliminary data.</text>
</comment>
<protein>
    <recommendedName>
        <fullName evidence="4">Outer membrane protein beta-barrel domain-containing protein</fullName>
    </recommendedName>
</protein>
<accession>A0A2M9R2X3</accession>